<sequence>MLPSSTSNSISDQQGLASFAAFVIYNIFFHPLARFPGPLLYRATRFPYSSKLLRGKLPFAMLDLHRKYGPIVRIAPNELSISDPQAWKDICGHRVGAAAGQEENAKWLPFYRPTAMPPSIITEDKEGHAMLRRQLAHGFSESAMRAQEPIIGGYLDLLVRRLREHAVDGDRKDAVTGLPTKRVLDMTAWYNWTTFDIIGDLAFGEAFGSLERAKYDPWVKAINTNFRVQTLVFASKFLGLSDLVLVVARAIGTLIGRKDDHVKRTGDMLRRRMALDVERPDLIEGLLKKKDEWSIDFGRLHMNAAVLIVAGSETTATLLSGVTYMLLKHPEALKRVTEEVRSSFQSDDEITLTSVGNLSYMLACLNEGLRIYPPVAGGLPRITPRGGATILGEFIPGNTVMTIFQWALYHNEKYWTDPFGFHPERFLNDPKFAHDRFDALQPFSFGPRNCIGRNLAYAEMRLILARILFNFDMHLVDGGKDWLDQPAYVLWDKHPLDVYLTPVER</sequence>
<dbReference type="CDD" id="cd11058">
    <property type="entry name" value="CYP60B-like"/>
    <property type="match status" value="1"/>
</dbReference>
<evidence type="ECO:0000313" key="10">
    <source>
        <dbReference type="EMBL" id="KAK3385593.1"/>
    </source>
</evidence>
<dbReference type="InterPro" id="IPR002401">
    <property type="entry name" value="Cyt_P450_E_grp-I"/>
</dbReference>
<dbReference type="EMBL" id="JAULSW010000004">
    <property type="protein sequence ID" value="KAK3385593.1"/>
    <property type="molecule type" value="Genomic_DNA"/>
</dbReference>
<keyword evidence="7 9" id="KW-0503">Monooxygenase</keyword>
<accession>A0AAE0NQ05</accession>
<evidence type="ECO:0000256" key="3">
    <source>
        <dbReference type="ARBA" id="ARBA00022617"/>
    </source>
</evidence>
<evidence type="ECO:0000313" key="11">
    <source>
        <dbReference type="Proteomes" id="UP001285441"/>
    </source>
</evidence>
<feature type="binding site" description="axial binding residue" evidence="8">
    <location>
        <position position="450"/>
    </location>
    <ligand>
        <name>heme</name>
        <dbReference type="ChEBI" id="CHEBI:30413"/>
    </ligand>
    <ligandPart>
        <name>Fe</name>
        <dbReference type="ChEBI" id="CHEBI:18248"/>
    </ligandPart>
</feature>
<dbReference type="FunFam" id="1.10.630.10:FF:000047">
    <property type="entry name" value="Cytochrome P450 monooxygenase"/>
    <property type="match status" value="1"/>
</dbReference>
<proteinExistence type="inferred from homology"/>
<name>A0AAE0NQ05_9PEZI</name>
<dbReference type="Pfam" id="PF00067">
    <property type="entry name" value="p450"/>
    <property type="match status" value="1"/>
</dbReference>
<evidence type="ECO:0000256" key="7">
    <source>
        <dbReference type="ARBA" id="ARBA00023033"/>
    </source>
</evidence>
<evidence type="ECO:0000256" key="2">
    <source>
        <dbReference type="ARBA" id="ARBA00010617"/>
    </source>
</evidence>
<dbReference type="GO" id="GO:0020037">
    <property type="term" value="F:heme binding"/>
    <property type="evidence" value="ECO:0007669"/>
    <property type="project" value="InterPro"/>
</dbReference>
<evidence type="ECO:0000256" key="9">
    <source>
        <dbReference type="RuleBase" id="RU000461"/>
    </source>
</evidence>
<dbReference type="GO" id="GO:0016705">
    <property type="term" value="F:oxidoreductase activity, acting on paired donors, with incorporation or reduction of molecular oxygen"/>
    <property type="evidence" value="ECO:0007669"/>
    <property type="project" value="InterPro"/>
</dbReference>
<comment type="cofactor">
    <cofactor evidence="1 8">
        <name>heme</name>
        <dbReference type="ChEBI" id="CHEBI:30413"/>
    </cofactor>
</comment>
<dbReference type="PROSITE" id="PS00086">
    <property type="entry name" value="CYTOCHROME_P450"/>
    <property type="match status" value="1"/>
</dbReference>
<keyword evidence="3 8" id="KW-0349">Heme</keyword>
<dbReference type="InterPro" id="IPR017972">
    <property type="entry name" value="Cyt_P450_CS"/>
</dbReference>
<dbReference type="GO" id="GO:0005506">
    <property type="term" value="F:iron ion binding"/>
    <property type="evidence" value="ECO:0007669"/>
    <property type="project" value="InterPro"/>
</dbReference>
<keyword evidence="11" id="KW-1185">Reference proteome</keyword>
<keyword evidence="6 8" id="KW-0408">Iron</keyword>
<reference evidence="10" key="2">
    <citation type="submission" date="2023-06" db="EMBL/GenBank/DDBJ databases">
        <authorList>
            <consortium name="Lawrence Berkeley National Laboratory"/>
            <person name="Haridas S."/>
            <person name="Hensen N."/>
            <person name="Bonometti L."/>
            <person name="Westerberg I."/>
            <person name="Brannstrom I.O."/>
            <person name="Guillou S."/>
            <person name="Cros-Aarteil S."/>
            <person name="Calhoun S."/>
            <person name="Kuo A."/>
            <person name="Mondo S."/>
            <person name="Pangilinan J."/>
            <person name="Riley R."/>
            <person name="LaButti K."/>
            <person name="Andreopoulos B."/>
            <person name="Lipzen A."/>
            <person name="Chen C."/>
            <person name="Yanf M."/>
            <person name="Daum C."/>
            <person name="Ng V."/>
            <person name="Clum A."/>
            <person name="Steindorff A."/>
            <person name="Ohm R."/>
            <person name="Martin F."/>
            <person name="Silar P."/>
            <person name="Natvig D."/>
            <person name="Lalanne C."/>
            <person name="Gautier V."/>
            <person name="Ament-velasquez S.L."/>
            <person name="Kruys A."/>
            <person name="Hutchinson M.I."/>
            <person name="Powell A.J."/>
            <person name="Barry K."/>
            <person name="Miller A.N."/>
            <person name="Grigoriev I.V."/>
            <person name="Debuchy R."/>
            <person name="Gladieux P."/>
            <person name="Thoren M.H."/>
            <person name="Johannesson H."/>
        </authorList>
    </citation>
    <scope>NUCLEOTIDE SEQUENCE</scope>
    <source>
        <strain evidence="10">CBS 232.78</strain>
    </source>
</reference>
<dbReference type="PRINTS" id="PR00385">
    <property type="entry name" value="P450"/>
</dbReference>
<evidence type="ECO:0000256" key="8">
    <source>
        <dbReference type="PIRSR" id="PIRSR602401-1"/>
    </source>
</evidence>
<organism evidence="10 11">
    <name type="scientific">Podospora didyma</name>
    <dbReference type="NCBI Taxonomy" id="330526"/>
    <lineage>
        <taxon>Eukaryota</taxon>
        <taxon>Fungi</taxon>
        <taxon>Dikarya</taxon>
        <taxon>Ascomycota</taxon>
        <taxon>Pezizomycotina</taxon>
        <taxon>Sordariomycetes</taxon>
        <taxon>Sordariomycetidae</taxon>
        <taxon>Sordariales</taxon>
        <taxon>Podosporaceae</taxon>
        <taxon>Podospora</taxon>
    </lineage>
</organism>
<protein>
    <submittedName>
        <fullName evidence="10">Cytochrome P450</fullName>
    </submittedName>
</protein>
<evidence type="ECO:0000256" key="1">
    <source>
        <dbReference type="ARBA" id="ARBA00001971"/>
    </source>
</evidence>
<evidence type="ECO:0000256" key="6">
    <source>
        <dbReference type="ARBA" id="ARBA00023004"/>
    </source>
</evidence>
<dbReference type="InterPro" id="IPR001128">
    <property type="entry name" value="Cyt_P450"/>
</dbReference>
<keyword evidence="5 9" id="KW-0560">Oxidoreductase</keyword>
<evidence type="ECO:0000256" key="5">
    <source>
        <dbReference type="ARBA" id="ARBA00023002"/>
    </source>
</evidence>
<evidence type="ECO:0000256" key="4">
    <source>
        <dbReference type="ARBA" id="ARBA00022723"/>
    </source>
</evidence>
<gene>
    <name evidence="10" type="ORF">B0H63DRAFT_185039</name>
</gene>
<dbReference type="InterPro" id="IPR050121">
    <property type="entry name" value="Cytochrome_P450_monoxygenase"/>
</dbReference>
<keyword evidence="4 8" id="KW-0479">Metal-binding</keyword>
<comment type="caution">
    <text evidence="10">The sequence shown here is derived from an EMBL/GenBank/DDBJ whole genome shotgun (WGS) entry which is preliminary data.</text>
</comment>
<dbReference type="AlphaFoldDB" id="A0AAE0NQ05"/>
<dbReference type="PRINTS" id="PR00463">
    <property type="entry name" value="EP450I"/>
</dbReference>
<dbReference type="GO" id="GO:0004497">
    <property type="term" value="F:monooxygenase activity"/>
    <property type="evidence" value="ECO:0007669"/>
    <property type="project" value="UniProtKB-KW"/>
</dbReference>
<dbReference type="PANTHER" id="PTHR24305">
    <property type="entry name" value="CYTOCHROME P450"/>
    <property type="match status" value="1"/>
</dbReference>
<dbReference type="Gene3D" id="1.10.630.10">
    <property type="entry name" value="Cytochrome P450"/>
    <property type="match status" value="1"/>
</dbReference>
<dbReference type="PANTHER" id="PTHR24305:SF230">
    <property type="entry name" value="P450, PUTATIVE (EUROFUNG)-RELATED"/>
    <property type="match status" value="1"/>
</dbReference>
<reference evidence="10" key="1">
    <citation type="journal article" date="2023" name="Mol. Phylogenet. Evol.">
        <title>Genome-scale phylogeny and comparative genomics of the fungal order Sordariales.</title>
        <authorList>
            <person name="Hensen N."/>
            <person name="Bonometti L."/>
            <person name="Westerberg I."/>
            <person name="Brannstrom I.O."/>
            <person name="Guillou S."/>
            <person name="Cros-Aarteil S."/>
            <person name="Calhoun S."/>
            <person name="Haridas S."/>
            <person name="Kuo A."/>
            <person name="Mondo S."/>
            <person name="Pangilinan J."/>
            <person name="Riley R."/>
            <person name="LaButti K."/>
            <person name="Andreopoulos B."/>
            <person name="Lipzen A."/>
            <person name="Chen C."/>
            <person name="Yan M."/>
            <person name="Daum C."/>
            <person name="Ng V."/>
            <person name="Clum A."/>
            <person name="Steindorff A."/>
            <person name="Ohm R.A."/>
            <person name="Martin F."/>
            <person name="Silar P."/>
            <person name="Natvig D.O."/>
            <person name="Lalanne C."/>
            <person name="Gautier V."/>
            <person name="Ament-Velasquez S.L."/>
            <person name="Kruys A."/>
            <person name="Hutchinson M.I."/>
            <person name="Powell A.J."/>
            <person name="Barry K."/>
            <person name="Miller A.N."/>
            <person name="Grigoriev I.V."/>
            <person name="Debuchy R."/>
            <person name="Gladieux P."/>
            <person name="Hiltunen Thoren M."/>
            <person name="Johannesson H."/>
        </authorList>
    </citation>
    <scope>NUCLEOTIDE SEQUENCE</scope>
    <source>
        <strain evidence="10">CBS 232.78</strain>
    </source>
</reference>
<comment type="similarity">
    <text evidence="2 9">Belongs to the cytochrome P450 family.</text>
</comment>
<dbReference type="SUPFAM" id="SSF48264">
    <property type="entry name" value="Cytochrome P450"/>
    <property type="match status" value="1"/>
</dbReference>
<dbReference type="GO" id="GO:0009403">
    <property type="term" value="P:toxin biosynthetic process"/>
    <property type="evidence" value="ECO:0007669"/>
    <property type="project" value="UniProtKB-ARBA"/>
</dbReference>
<dbReference type="Proteomes" id="UP001285441">
    <property type="component" value="Unassembled WGS sequence"/>
</dbReference>
<dbReference type="InterPro" id="IPR036396">
    <property type="entry name" value="Cyt_P450_sf"/>
</dbReference>